<name>A0A8C5LMH6_9ANUR</name>
<dbReference type="InterPro" id="IPR004046">
    <property type="entry name" value="GST_C"/>
</dbReference>
<dbReference type="Ensembl" id="ENSLLET00000000492.1">
    <property type="protein sequence ID" value="ENSLLEP00000000470.1"/>
    <property type="gene ID" value="ENSLLEG00000000319.1"/>
</dbReference>
<dbReference type="EC" id="2.5.1.18" evidence="4"/>
<dbReference type="SFLD" id="SFLDG01153">
    <property type="entry name" value="Main.4:_Theta-like"/>
    <property type="match status" value="1"/>
</dbReference>
<keyword evidence="11" id="KW-1185">Reference proteome</keyword>
<sequence>MAEVSIYLDLLSQPSRSVYMFAKVTKIPVKYEMVQVFRGEHLTEEFGKINPFHKVPALKHEDFCLSESTAILLYLARNFNTPDHWYPSDLEKRARVDEYLAWQHTNTRLHAGKVFWAKGMAKAVYGEEICSEKLDPVLLQLNITLTNIEESFLQEKRFLVGDEISIADLMAIAELMQAVAGGLDLFKDRPKLAAWKQRVVAAVGEELFIEAHEKILTVLEKSCFKHNYIEGFKAKIAMAIK</sequence>
<dbReference type="GO" id="GO:0004364">
    <property type="term" value="F:glutathione transferase activity"/>
    <property type="evidence" value="ECO:0007669"/>
    <property type="project" value="UniProtKB-EC"/>
</dbReference>
<dbReference type="SUPFAM" id="SSF52833">
    <property type="entry name" value="Thioredoxin-like"/>
    <property type="match status" value="1"/>
</dbReference>
<feature type="domain" description="GST N-terminal" evidence="8">
    <location>
        <begin position="2"/>
        <end position="83"/>
    </location>
</feature>
<dbReference type="Gene3D" id="3.40.30.10">
    <property type="entry name" value="Glutaredoxin"/>
    <property type="match status" value="1"/>
</dbReference>
<dbReference type="SUPFAM" id="SSF47616">
    <property type="entry name" value="GST C-terminal domain-like"/>
    <property type="match status" value="1"/>
</dbReference>
<dbReference type="CDD" id="cd03183">
    <property type="entry name" value="GST_C_Theta"/>
    <property type="match status" value="1"/>
</dbReference>
<organism evidence="10 11">
    <name type="scientific">Leptobrachium leishanense</name>
    <name type="common">Leishan spiny toad</name>
    <dbReference type="NCBI Taxonomy" id="445787"/>
    <lineage>
        <taxon>Eukaryota</taxon>
        <taxon>Metazoa</taxon>
        <taxon>Chordata</taxon>
        <taxon>Craniata</taxon>
        <taxon>Vertebrata</taxon>
        <taxon>Euteleostomi</taxon>
        <taxon>Amphibia</taxon>
        <taxon>Batrachia</taxon>
        <taxon>Anura</taxon>
        <taxon>Pelobatoidea</taxon>
        <taxon>Megophryidae</taxon>
        <taxon>Leptobrachium</taxon>
    </lineage>
</organism>
<reference evidence="10" key="1">
    <citation type="submission" date="2025-08" db="UniProtKB">
        <authorList>
            <consortium name="Ensembl"/>
        </authorList>
    </citation>
    <scope>IDENTIFICATION</scope>
</reference>
<evidence type="ECO:0000256" key="6">
    <source>
        <dbReference type="ARBA" id="ARBA00022679"/>
    </source>
</evidence>
<dbReference type="SFLD" id="SFLDS00019">
    <property type="entry name" value="Glutathione_Transferase_(cytos"/>
    <property type="match status" value="1"/>
</dbReference>
<dbReference type="FunFam" id="3.40.30.10:FF:000176">
    <property type="entry name" value="Glutathione S-transferase theta-1"/>
    <property type="match status" value="1"/>
</dbReference>
<protein>
    <recommendedName>
        <fullName evidence="4">glutathione transferase</fullName>
        <ecNumber evidence="4">2.5.1.18</ecNumber>
    </recommendedName>
</protein>
<dbReference type="Pfam" id="PF02798">
    <property type="entry name" value="GST_N"/>
    <property type="match status" value="1"/>
</dbReference>
<dbReference type="InterPro" id="IPR051369">
    <property type="entry name" value="GST_Theta"/>
</dbReference>
<evidence type="ECO:0000256" key="5">
    <source>
        <dbReference type="ARBA" id="ARBA00022490"/>
    </source>
</evidence>
<dbReference type="GeneTree" id="ENSGT00940000163205"/>
<comment type="subcellular location">
    <subcellularLocation>
        <location evidence="1">Cytoplasm</location>
    </subcellularLocation>
</comment>
<keyword evidence="6" id="KW-0808">Transferase</keyword>
<dbReference type="InterPro" id="IPR040079">
    <property type="entry name" value="Glutathione_S-Trfase"/>
</dbReference>
<dbReference type="CDD" id="cd03050">
    <property type="entry name" value="GST_N_Theta"/>
    <property type="match status" value="1"/>
</dbReference>
<dbReference type="SFLD" id="SFLDG00358">
    <property type="entry name" value="Main_(cytGST)"/>
    <property type="match status" value="1"/>
</dbReference>
<dbReference type="InterPro" id="IPR004045">
    <property type="entry name" value="Glutathione_S-Trfase_N"/>
</dbReference>
<comment type="subunit">
    <text evidence="3">Homodimer.</text>
</comment>
<keyword evidence="5" id="KW-0963">Cytoplasm</keyword>
<dbReference type="PROSITE" id="PS50405">
    <property type="entry name" value="GST_CTER"/>
    <property type="match status" value="1"/>
</dbReference>
<dbReference type="Proteomes" id="UP000694569">
    <property type="component" value="Unplaced"/>
</dbReference>
<comment type="similarity">
    <text evidence="2">Belongs to the GST superfamily. Theta family.</text>
</comment>
<proteinExistence type="inferred from homology"/>
<evidence type="ECO:0000256" key="1">
    <source>
        <dbReference type="ARBA" id="ARBA00004496"/>
    </source>
</evidence>
<reference evidence="10" key="2">
    <citation type="submission" date="2025-09" db="UniProtKB">
        <authorList>
            <consortium name="Ensembl"/>
        </authorList>
    </citation>
    <scope>IDENTIFICATION</scope>
</reference>
<dbReference type="Pfam" id="PF00043">
    <property type="entry name" value="GST_C"/>
    <property type="match status" value="1"/>
</dbReference>
<dbReference type="InterPro" id="IPR036282">
    <property type="entry name" value="Glutathione-S-Trfase_C_sf"/>
</dbReference>
<evidence type="ECO:0000313" key="10">
    <source>
        <dbReference type="Ensembl" id="ENSLLEP00000000470.1"/>
    </source>
</evidence>
<evidence type="ECO:0000259" key="9">
    <source>
        <dbReference type="PROSITE" id="PS50405"/>
    </source>
</evidence>
<dbReference type="PANTHER" id="PTHR43917">
    <property type="match status" value="1"/>
</dbReference>
<evidence type="ECO:0000256" key="3">
    <source>
        <dbReference type="ARBA" id="ARBA00011738"/>
    </source>
</evidence>
<feature type="domain" description="GST C-terminal" evidence="9">
    <location>
        <begin position="89"/>
        <end position="224"/>
    </location>
</feature>
<evidence type="ECO:0000256" key="2">
    <source>
        <dbReference type="ARBA" id="ARBA00009899"/>
    </source>
</evidence>
<evidence type="ECO:0000256" key="4">
    <source>
        <dbReference type="ARBA" id="ARBA00012452"/>
    </source>
</evidence>
<dbReference type="FunFam" id="1.20.1050.10:FF:000008">
    <property type="entry name" value="Glutathione S-transferase theta-1"/>
    <property type="match status" value="1"/>
</dbReference>
<evidence type="ECO:0000313" key="11">
    <source>
        <dbReference type="Proteomes" id="UP000694569"/>
    </source>
</evidence>
<dbReference type="InterPro" id="IPR036249">
    <property type="entry name" value="Thioredoxin-like_sf"/>
</dbReference>
<accession>A0A8C5LMH6</accession>
<dbReference type="GO" id="GO:0005737">
    <property type="term" value="C:cytoplasm"/>
    <property type="evidence" value="ECO:0007669"/>
    <property type="project" value="UniProtKB-SubCell"/>
</dbReference>
<dbReference type="PROSITE" id="PS50404">
    <property type="entry name" value="GST_NTER"/>
    <property type="match status" value="1"/>
</dbReference>
<dbReference type="Gene3D" id="1.20.1050.10">
    <property type="match status" value="1"/>
</dbReference>
<dbReference type="AlphaFoldDB" id="A0A8C5LMH6"/>
<evidence type="ECO:0000259" key="8">
    <source>
        <dbReference type="PROSITE" id="PS50404"/>
    </source>
</evidence>
<evidence type="ECO:0000256" key="7">
    <source>
        <dbReference type="ARBA" id="ARBA00047960"/>
    </source>
</evidence>
<dbReference type="InterPro" id="IPR040077">
    <property type="entry name" value="GST_C_Theta"/>
</dbReference>
<dbReference type="GO" id="GO:0006749">
    <property type="term" value="P:glutathione metabolic process"/>
    <property type="evidence" value="ECO:0007669"/>
    <property type="project" value="TreeGrafter"/>
</dbReference>
<dbReference type="InterPro" id="IPR010987">
    <property type="entry name" value="Glutathione-S-Trfase_C-like"/>
</dbReference>
<dbReference type="InterPro" id="IPR040075">
    <property type="entry name" value="GST_N_Theta"/>
</dbReference>
<dbReference type="PANTHER" id="PTHR43917:SF9">
    <property type="entry name" value="GLUTATHIONE S-TRANSFERASE THETA-1"/>
    <property type="match status" value="1"/>
</dbReference>
<comment type="catalytic activity">
    <reaction evidence="7">
        <text>RX + glutathione = an S-substituted glutathione + a halide anion + H(+)</text>
        <dbReference type="Rhea" id="RHEA:16437"/>
        <dbReference type="ChEBI" id="CHEBI:15378"/>
        <dbReference type="ChEBI" id="CHEBI:16042"/>
        <dbReference type="ChEBI" id="CHEBI:17792"/>
        <dbReference type="ChEBI" id="CHEBI:57925"/>
        <dbReference type="ChEBI" id="CHEBI:90779"/>
        <dbReference type="EC" id="2.5.1.18"/>
    </reaction>
</comment>